<feature type="transmembrane region" description="Helical" evidence="6">
    <location>
        <begin position="202"/>
        <end position="220"/>
    </location>
</feature>
<comment type="similarity">
    <text evidence="1">Belongs to the sigma-70 factor family. ECF subfamily.</text>
</comment>
<evidence type="ECO:0000256" key="1">
    <source>
        <dbReference type="ARBA" id="ARBA00010641"/>
    </source>
</evidence>
<dbReference type="InterPro" id="IPR039425">
    <property type="entry name" value="RNA_pol_sigma-70-like"/>
</dbReference>
<organism evidence="9 10">
    <name type="scientific">Nonomuraea bangladeshensis</name>
    <dbReference type="NCBI Taxonomy" id="404385"/>
    <lineage>
        <taxon>Bacteria</taxon>
        <taxon>Bacillati</taxon>
        <taxon>Actinomycetota</taxon>
        <taxon>Actinomycetes</taxon>
        <taxon>Streptosporangiales</taxon>
        <taxon>Streptosporangiaceae</taxon>
        <taxon>Nonomuraea</taxon>
    </lineage>
</organism>
<evidence type="ECO:0000256" key="4">
    <source>
        <dbReference type="ARBA" id="ARBA00023125"/>
    </source>
</evidence>
<dbReference type="Pfam" id="PF04542">
    <property type="entry name" value="Sigma70_r2"/>
    <property type="match status" value="1"/>
</dbReference>
<comment type="caution">
    <text evidence="9">The sequence shown here is derived from an EMBL/GenBank/DDBJ whole genome shotgun (WGS) entry which is preliminary data.</text>
</comment>
<keyword evidence="6" id="KW-1133">Transmembrane helix</keyword>
<dbReference type="InterPro" id="IPR007627">
    <property type="entry name" value="RNA_pol_sigma70_r2"/>
</dbReference>
<dbReference type="InterPro" id="IPR036388">
    <property type="entry name" value="WH-like_DNA-bd_sf"/>
</dbReference>
<evidence type="ECO:0000259" key="8">
    <source>
        <dbReference type="Pfam" id="PF08281"/>
    </source>
</evidence>
<evidence type="ECO:0000313" key="10">
    <source>
        <dbReference type="Proteomes" id="UP001552427"/>
    </source>
</evidence>
<dbReference type="SUPFAM" id="SSF88659">
    <property type="entry name" value="Sigma3 and sigma4 domains of RNA polymerase sigma factors"/>
    <property type="match status" value="1"/>
</dbReference>
<protein>
    <submittedName>
        <fullName evidence="9">Sigma-70 family RNA polymerase sigma factor</fullName>
    </submittedName>
</protein>
<evidence type="ECO:0000256" key="2">
    <source>
        <dbReference type="ARBA" id="ARBA00023015"/>
    </source>
</evidence>
<dbReference type="NCBIfam" id="TIGR02937">
    <property type="entry name" value="sigma70-ECF"/>
    <property type="match status" value="1"/>
</dbReference>
<dbReference type="PANTHER" id="PTHR43133">
    <property type="entry name" value="RNA POLYMERASE ECF-TYPE SIGMA FACTO"/>
    <property type="match status" value="1"/>
</dbReference>
<keyword evidence="3" id="KW-0731">Sigma factor</keyword>
<dbReference type="InterPro" id="IPR013249">
    <property type="entry name" value="RNA_pol_sigma70_r4_t2"/>
</dbReference>
<gene>
    <name evidence="9" type="ORF">AB0K40_11290</name>
</gene>
<keyword evidence="10" id="KW-1185">Reference proteome</keyword>
<reference evidence="9 10" key="1">
    <citation type="submission" date="2024-06" db="EMBL/GenBank/DDBJ databases">
        <title>The Natural Products Discovery Center: Release of the First 8490 Sequenced Strains for Exploring Actinobacteria Biosynthetic Diversity.</title>
        <authorList>
            <person name="Kalkreuter E."/>
            <person name="Kautsar S.A."/>
            <person name="Yang D."/>
            <person name="Bader C.D."/>
            <person name="Teijaro C.N."/>
            <person name="Fluegel L."/>
            <person name="Davis C.M."/>
            <person name="Simpson J.R."/>
            <person name="Lauterbach L."/>
            <person name="Steele A.D."/>
            <person name="Gui C."/>
            <person name="Meng S."/>
            <person name="Li G."/>
            <person name="Viehrig K."/>
            <person name="Ye F."/>
            <person name="Su P."/>
            <person name="Kiefer A.F."/>
            <person name="Nichols A."/>
            <person name="Cepeda A.J."/>
            <person name="Yan W."/>
            <person name="Fan B."/>
            <person name="Jiang Y."/>
            <person name="Adhikari A."/>
            <person name="Zheng C.-J."/>
            <person name="Schuster L."/>
            <person name="Cowan T.M."/>
            <person name="Smanski M.J."/>
            <person name="Chevrette M.G."/>
            <person name="De Carvalho L.P.S."/>
            <person name="Shen B."/>
        </authorList>
    </citation>
    <scope>NUCLEOTIDE SEQUENCE [LARGE SCALE GENOMIC DNA]</scope>
    <source>
        <strain evidence="9 10">NPDC049574</strain>
    </source>
</reference>
<feature type="transmembrane region" description="Helical" evidence="6">
    <location>
        <begin position="232"/>
        <end position="252"/>
    </location>
</feature>
<dbReference type="Gene3D" id="1.10.1740.10">
    <property type="match status" value="1"/>
</dbReference>
<feature type="transmembrane region" description="Helical" evidence="6">
    <location>
        <begin position="292"/>
        <end position="315"/>
    </location>
</feature>
<evidence type="ECO:0000259" key="7">
    <source>
        <dbReference type="Pfam" id="PF04542"/>
    </source>
</evidence>
<dbReference type="InterPro" id="IPR014284">
    <property type="entry name" value="RNA_pol_sigma-70_dom"/>
</dbReference>
<dbReference type="Pfam" id="PF08281">
    <property type="entry name" value="Sigma70_r4_2"/>
    <property type="match status" value="1"/>
</dbReference>
<dbReference type="PANTHER" id="PTHR43133:SF8">
    <property type="entry name" value="RNA POLYMERASE SIGMA FACTOR HI_1459-RELATED"/>
    <property type="match status" value="1"/>
</dbReference>
<dbReference type="SUPFAM" id="SSF88946">
    <property type="entry name" value="Sigma2 domain of RNA polymerase sigma factors"/>
    <property type="match status" value="1"/>
</dbReference>
<keyword evidence="4" id="KW-0238">DNA-binding</keyword>
<keyword evidence="6" id="KW-0812">Transmembrane</keyword>
<evidence type="ECO:0000256" key="6">
    <source>
        <dbReference type="SAM" id="Phobius"/>
    </source>
</evidence>
<keyword evidence="6" id="KW-0472">Membrane</keyword>
<dbReference type="CDD" id="cd06171">
    <property type="entry name" value="Sigma70_r4"/>
    <property type="match status" value="1"/>
</dbReference>
<dbReference type="Proteomes" id="UP001552427">
    <property type="component" value="Unassembled WGS sequence"/>
</dbReference>
<dbReference type="Gene3D" id="1.10.10.10">
    <property type="entry name" value="Winged helix-like DNA-binding domain superfamily/Winged helix DNA-binding domain"/>
    <property type="match status" value="1"/>
</dbReference>
<evidence type="ECO:0000256" key="5">
    <source>
        <dbReference type="ARBA" id="ARBA00023163"/>
    </source>
</evidence>
<proteinExistence type="inferred from homology"/>
<sequence length="338" mass="36325">MTDELLIVRCQLGEHDALTELVRSWHEPVRTYVRGMLGAERADDVTQEVWLAVIRGLPRLREPGRFAPWLFTIARRAVTDRLRQEYSVAEAGAQQEPVAEDAAGVVVERAALIAALSRLPVREREVLVLFYLEDLSLEDCAEICAVPVGTVKSRLNRAAPPAARPPDGEGIEAMNDERNLSADEMIGRLSPVLSPWRRLRGVVALVSGLAGAVCAGSLWATEPAALPGRTRLAFAVFTLVCLAWAGYGGWLVTRRTPLLALDRVVAGWFALAASVATTVILVVAAVQRGAGLAPALATGVVVTVVSAVLVVRAHVRRAALLRRKRELTGRDAPPGGPA</sequence>
<evidence type="ECO:0000256" key="3">
    <source>
        <dbReference type="ARBA" id="ARBA00023082"/>
    </source>
</evidence>
<dbReference type="InterPro" id="IPR013325">
    <property type="entry name" value="RNA_pol_sigma_r2"/>
</dbReference>
<feature type="transmembrane region" description="Helical" evidence="6">
    <location>
        <begin position="264"/>
        <end position="286"/>
    </location>
</feature>
<dbReference type="InterPro" id="IPR013324">
    <property type="entry name" value="RNA_pol_sigma_r3/r4-like"/>
</dbReference>
<dbReference type="EMBL" id="JBFARM010000003">
    <property type="protein sequence ID" value="MEV4286076.1"/>
    <property type="molecule type" value="Genomic_DNA"/>
</dbReference>
<name>A0ABV3H0L7_9ACTN</name>
<keyword evidence="5" id="KW-0804">Transcription</keyword>
<keyword evidence="2" id="KW-0805">Transcription regulation</keyword>
<accession>A0ABV3H0L7</accession>
<feature type="domain" description="RNA polymerase sigma-70 region 2" evidence="7">
    <location>
        <begin position="21"/>
        <end position="85"/>
    </location>
</feature>
<dbReference type="RefSeq" id="WP_364447668.1">
    <property type="nucleotide sequence ID" value="NZ_JBFARM010000003.1"/>
</dbReference>
<feature type="domain" description="RNA polymerase sigma factor 70 region 4 type 2" evidence="8">
    <location>
        <begin position="110"/>
        <end position="158"/>
    </location>
</feature>
<evidence type="ECO:0000313" key="9">
    <source>
        <dbReference type="EMBL" id="MEV4286076.1"/>
    </source>
</evidence>